<evidence type="ECO:0000313" key="1">
    <source>
        <dbReference type="EMBL" id="KAH0568566.1"/>
    </source>
</evidence>
<comment type="caution">
    <text evidence="1">The sequence shown here is derived from an EMBL/GenBank/DDBJ whole genome shotgun (WGS) entry which is preliminary data.</text>
</comment>
<accession>A0AAV7J9Q9</accession>
<reference evidence="1 2" key="1">
    <citation type="journal article" date="2021" name="J. Hered.">
        <title>A chromosome-level genome assembly of the parasitoid wasp, Cotesia glomerata (Hymenoptera: Braconidae).</title>
        <authorList>
            <person name="Pinto B.J."/>
            <person name="Weis J.J."/>
            <person name="Gamble T."/>
            <person name="Ode P.J."/>
            <person name="Paul R."/>
            <person name="Zaspel J.M."/>
        </authorList>
    </citation>
    <scope>NUCLEOTIDE SEQUENCE [LARGE SCALE GENOMIC DNA]</scope>
    <source>
        <strain evidence="1">CgM1</strain>
    </source>
</reference>
<dbReference type="AlphaFoldDB" id="A0AAV7J9Q9"/>
<organism evidence="1 2">
    <name type="scientific">Cotesia glomerata</name>
    <name type="common">Lepidopteran parasitic wasp</name>
    <name type="synonym">Apanteles glomeratus</name>
    <dbReference type="NCBI Taxonomy" id="32391"/>
    <lineage>
        <taxon>Eukaryota</taxon>
        <taxon>Metazoa</taxon>
        <taxon>Ecdysozoa</taxon>
        <taxon>Arthropoda</taxon>
        <taxon>Hexapoda</taxon>
        <taxon>Insecta</taxon>
        <taxon>Pterygota</taxon>
        <taxon>Neoptera</taxon>
        <taxon>Endopterygota</taxon>
        <taxon>Hymenoptera</taxon>
        <taxon>Apocrita</taxon>
        <taxon>Ichneumonoidea</taxon>
        <taxon>Braconidae</taxon>
        <taxon>Microgastrinae</taxon>
        <taxon>Cotesia</taxon>
    </lineage>
</organism>
<evidence type="ECO:0000313" key="2">
    <source>
        <dbReference type="Proteomes" id="UP000826195"/>
    </source>
</evidence>
<sequence length="80" mass="9000">MDSQGSTSSYNHSDNFYFNLDNYYAKISDCVLLAVPKVDRGPSDPQNIVCVITDQKEEPLRVTDRTLHDLAAVHELSRNA</sequence>
<proteinExistence type="predicted"/>
<keyword evidence="2" id="KW-1185">Reference proteome</keyword>
<dbReference type="Proteomes" id="UP000826195">
    <property type="component" value="Unassembled WGS sequence"/>
</dbReference>
<dbReference type="EMBL" id="JAHXZJ010000001">
    <property type="protein sequence ID" value="KAH0568566.1"/>
    <property type="molecule type" value="Genomic_DNA"/>
</dbReference>
<gene>
    <name evidence="1" type="ORF">KQX54_021209</name>
</gene>
<name>A0AAV7J9Q9_COTGL</name>
<protein>
    <submittedName>
        <fullName evidence="1">Uncharacterized protein</fullName>
    </submittedName>
</protein>